<organism evidence="1 2">
    <name type="scientific">Nostoc parmelioides FACHB-3921</name>
    <dbReference type="NCBI Taxonomy" id="2692909"/>
    <lineage>
        <taxon>Bacteria</taxon>
        <taxon>Bacillati</taxon>
        <taxon>Cyanobacteriota</taxon>
        <taxon>Cyanophyceae</taxon>
        <taxon>Nostocales</taxon>
        <taxon>Nostocaceae</taxon>
        <taxon>Nostoc</taxon>
    </lineage>
</organism>
<dbReference type="Proteomes" id="UP000621307">
    <property type="component" value="Unassembled WGS sequence"/>
</dbReference>
<evidence type="ECO:0000313" key="1">
    <source>
        <dbReference type="EMBL" id="MBD2253372.1"/>
    </source>
</evidence>
<dbReference type="EMBL" id="JACJQL010000030">
    <property type="protein sequence ID" value="MBD2253372.1"/>
    <property type="molecule type" value="Genomic_DNA"/>
</dbReference>
<protein>
    <submittedName>
        <fullName evidence="1">Baseplate assembly protein</fullName>
    </submittedName>
</protein>
<evidence type="ECO:0000313" key="2">
    <source>
        <dbReference type="Proteomes" id="UP000621307"/>
    </source>
</evidence>
<comment type="caution">
    <text evidence="1">The sequence shown here is derived from an EMBL/GenBank/DDBJ whole genome shotgun (WGS) entry which is preliminary data.</text>
</comment>
<dbReference type="RefSeq" id="WP_190568900.1">
    <property type="nucleotide sequence ID" value="NZ_JACJQL010000030.1"/>
</dbReference>
<accession>A0ABR8BJQ7</accession>
<name>A0ABR8BJQ7_9NOSO</name>
<proteinExistence type="predicted"/>
<gene>
    <name evidence="1" type="ORF">H6G14_19015</name>
</gene>
<keyword evidence="2" id="KW-1185">Reference proteome</keyword>
<sequence>MSDIQLDDFSRNLRRDRIISHPQQIGLDYIQVETNPLQLRLYFLPGMDTKYNSLSQITATNIRITRGANVTTNLQVQGINPSPPNILQVQLLQVQDRQQDTSASGNFPVYTLELINVAHLDPFFSQARFSLEVDRPSPFDPLRSLPSLPEPPSTLEIDYLARDYSSFRQLMLDRLSVVMPQWKERHPADLGITLVEILAYAGDRLSYYQDAVATEAYLGTARRRISIGRHTRLIDYTMHEGCNARVWVQVQVKDEVTPAGLLLPAGTKLITKSTNLSPGVAMTPAEYEKLLFQQSQVFETIYPLTLFRELNQMNFYTWGAKEFSLPLGATRATLQGNLTNLKAGDVLIFEEIQSKTTGNAPDPKHRHVVRLTKVTPQQDTLFAKEITEIEWHPEDALTFPLDIAIYQDTQSLENISIAQGNIVLAEHGRRITTEKLPPVPQTGRYRPQLQNIGLTHAVVYDVVKGKEQSANQTLTQNPDVATPMIEIHEEKSGKLVATWWARRDLLSSDRFANDFVVEMESDGIAHLRFGDGVRGKKPTSQNQLVANYRVGNGIQGNVGHDAITHIVCDSEIRQKIIKVRNPLPAQGGTEPESIEQVRLYAPEVFRNQQQRCITAADYQKVLARHPQVQTAAVTIRWTGSWNTVFIAVKGRKNQPIDETFKATLRQFIAPYRLAGYDLEITAPQFVPLDIALTLQVAPGYFASTVKRLLLETFSNVDLPNGRRGFFHPDNWSFGQPVYVSQIVKTAMELPGVVQVEMPIARFQRWGSPEGNEIETGKIAITPLEIARLDNNLDAPENGRIEFNCKGGL</sequence>
<dbReference type="Gene3D" id="3.30.300.200">
    <property type="match status" value="1"/>
</dbReference>
<reference evidence="1 2" key="1">
    <citation type="journal article" date="2020" name="ISME J.">
        <title>Comparative genomics reveals insights into cyanobacterial evolution and habitat adaptation.</title>
        <authorList>
            <person name="Chen M.Y."/>
            <person name="Teng W.K."/>
            <person name="Zhao L."/>
            <person name="Hu C.X."/>
            <person name="Zhou Y.K."/>
            <person name="Han B.P."/>
            <person name="Song L.R."/>
            <person name="Shu W.S."/>
        </authorList>
    </citation>
    <scope>NUCLEOTIDE SEQUENCE [LARGE SCALE GENOMIC DNA]</scope>
    <source>
        <strain evidence="1 2">FACHB-3921</strain>
    </source>
</reference>